<evidence type="ECO:0000256" key="5">
    <source>
        <dbReference type="ARBA" id="ARBA00022989"/>
    </source>
</evidence>
<dbReference type="SUPFAM" id="SSF161098">
    <property type="entry name" value="MetI-like"/>
    <property type="match status" value="1"/>
</dbReference>
<dbReference type="CDD" id="cd06261">
    <property type="entry name" value="TM_PBP2"/>
    <property type="match status" value="1"/>
</dbReference>
<dbReference type="EMBL" id="JACRTJ010000007">
    <property type="protein sequence ID" value="MBC8598196.1"/>
    <property type="molecule type" value="Genomic_DNA"/>
</dbReference>
<evidence type="ECO:0000256" key="6">
    <source>
        <dbReference type="ARBA" id="ARBA00023136"/>
    </source>
</evidence>
<dbReference type="PANTHER" id="PTHR30151">
    <property type="entry name" value="ALKANE SULFONATE ABC TRANSPORTER-RELATED, MEMBRANE SUBUNIT"/>
    <property type="match status" value="1"/>
</dbReference>
<keyword evidence="5 7" id="KW-1133">Transmembrane helix</keyword>
<comment type="subcellular location">
    <subcellularLocation>
        <location evidence="1 7">Cell membrane</location>
        <topology evidence="1 7">Multi-pass membrane protein</topology>
    </subcellularLocation>
</comment>
<comment type="caution">
    <text evidence="9">The sequence shown here is derived from an EMBL/GenBank/DDBJ whole genome shotgun (WGS) entry which is preliminary data.</text>
</comment>
<keyword evidence="6 7" id="KW-0472">Membrane</keyword>
<name>A0ABR7NRK9_9FIRM</name>
<keyword evidence="3" id="KW-1003">Cell membrane</keyword>
<feature type="transmembrane region" description="Helical" evidence="7">
    <location>
        <begin position="218"/>
        <end position="239"/>
    </location>
</feature>
<evidence type="ECO:0000256" key="4">
    <source>
        <dbReference type="ARBA" id="ARBA00022692"/>
    </source>
</evidence>
<dbReference type="Proteomes" id="UP000647491">
    <property type="component" value="Unassembled WGS sequence"/>
</dbReference>
<comment type="similarity">
    <text evidence="7">Belongs to the binding-protein-dependent transport system permease family.</text>
</comment>
<evidence type="ECO:0000313" key="9">
    <source>
        <dbReference type="EMBL" id="MBC8598196.1"/>
    </source>
</evidence>
<feature type="transmembrane region" description="Helical" evidence="7">
    <location>
        <begin position="92"/>
        <end position="116"/>
    </location>
</feature>
<dbReference type="PANTHER" id="PTHR30151:SF20">
    <property type="entry name" value="ABC TRANSPORTER PERMEASE PROTEIN HI_0355-RELATED"/>
    <property type="match status" value="1"/>
</dbReference>
<proteinExistence type="inferred from homology"/>
<feature type="transmembrane region" description="Helical" evidence="7">
    <location>
        <begin position="12"/>
        <end position="34"/>
    </location>
</feature>
<reference evidence="9 10" key="1">
    <citation type="submission" date="2020-08" db="EMBL/GenBank/DDBJ databases">
        <title>Genome public.</title>
        <authorList>
            <person name="Liu C."/>
            <person name="Sun Q."/>
        </authorList>
    </citation>
    <scope>NUCLEOTIDE SEQUENCE [LARGE SCALE GENOMIC DNA]</scope>
    <source>
        <strain evidence="9 10">BX10</strain>
    </source>
</reference>
<dbReference type="Pfam" id="PF00528">
    <property type="entry name" value="BPD_transp_1"/>
    <property type="match status" value="1"/>
</dbReference>
<evidence type="ECO:0000256" key="2">
    <source>
        <dbReference type="ARBA" id="ARBA00022448"/>
    </source>
</evidence>
<evidence type="ECO:0000256" key="1">
    <source>
        <dbReference type="ARBA" id="ARBA00004651"/>
    </source>
</evidence>
<evidence type="ECO:0000313" key="10">
    <source>
        <dbReference type="Proteomes" id="UP000647491"/>
    </source>
</evidence>
<dbReference type="InterPro" id="IPR035906">
    <property type="entry name" value="MetI-like_sf"/>
</dbReference>
<sequence>MKQTSERLMPAFFILGLLVLWEGAVRIFGIPLYVLPSPVQVAETLVQELPVLALHARVTVAEALAGVAISLVLALALGVLMDCFPMIRQGLYPVLVVTQTVPMIVLAPIFIIYMGFGAAPKILTVVLMCFFPVAVSFSDGLSQVDAEYVHLVRSYGAGQWKTYCLVKIPAAVPALLSGLKVAATYSISGAVVGEWIGSQEGLGYYLLRVKNGYMLDKVFACVAVIIFLSLCMNGLIRLYQYLGMPYLRKQR</sequence>
<protein>
    <submittedName>
        <fullName evidence="9">ABC transporter permease</fullName>
    </submittedName>
</protein>
<keyword evidence="2 7" id="KW-0813">Transport</keyword>
<evidence type="ECO:0000259" key="8">
    <source>
        <dbReference type="PROSITE" id="PS50928"/>
    </source>
</evidence>
<gene>
    <name evidence="9" type="ORF">H8708_02975</name>
</gene>
<evidence type="ECO:0000256" key="7">
    <source>
        <dbReference type="RuleBase" id="RU363032"/>
    </source>
</evidence>
<dbReference type="PROSITE" id="PS50928">
    <property type="entry name" value="ABC_TM1"/>
    <property type="match status" value="1"/>
</dbReference>
<feature type="domain" description="ABC transmembrane type-1" evidence="8">
    <location>
        <begin position="56"/>
        <end position="236"/>
    </location>
</feature>
<evidence type="ECO:0000256" key="3">
    <source>
        <dbReference type="ARBA" id="ARBA00022475"/>
    </source>
</evidence>
<dbReference type="InterPro" id="IPR000515">
    <property type="entry name" value="MetI-like"/>
</dbReference>
<organism evidence="9 10">
    <name type="scientific">Enterocloster hominis</name>
    <name type="common">ex Liu et al. 2021</name>
    <dbReference type="NCBI Taxonomy" id="2763663"/>
    <lineage>
        <taxon>Bacteria</taxon>
        <taxon>Bacillati</taxon>
        <taxon>Bacillota</taxon>
        <taxon>Clostridia</taxon>
        <taxon>Lachnospirales</taxon>
        <taxon>Lachnospiraceae</taxon>
        <taxon>Enterocloster</taxon>
    </lineage>
</organism>
<dbReference type="RefSeq" id="WP_262426915.1">
    <property type="nucleotide sequence ID" value="NZ_JACRTJ010000007.1"/>
</dbReference>
<keyword evidence="4 7" id="KW-0812">Transmembrane</keyword>
<dbReference type="Gene3D" id="1.10.3720.10">
    <property type="entry name" value="MetI-like"/>
    <property type="match status" value="1"/>
</dbReference>
<feature type="transmembrane region" description="Helical" evidence="7">
    <location>
        <begin position="54"/>
        <end position="80"/>
    </location>
</feature>
<accession>A0ABR7NRK9</accession>
<feature type="transmembrane region" description="Helical" evidence="7">
    <location>
        <begin position="122"/>
        <end position="141"/>
    </location>
</feature>
<keyword evidence="10" id="KW-1185">Reference proteome</keyword>